<dbReference type="NCBIfam" id="TIGR01730">
    <property type="entry name" value="RND_mfp"/>
    <property type="match status" value="1"/>
</dbReference>
<evidence type="ECO:0000256" key="2">
    <source>
        <dbReference type="ARBA" id="ARBA00009477"/>
    </source>
</evidence>
<evidence type="ECO:0000259" key="6">
    <source>
        <dbReference type="Pfam" id="PF25967"/>
    </source>
</evidence>
<evidence type="ECO:0000256" key="5">
    <source>
        <dbReference type="SAM" id="MobiDB-lite"/>
    </source>
</evidence>
<feature type="domain" description="CzcB-like barrel-sandwich hybrid" evidence="7">
    <location>
        <begin position="100"/>
        <end position="214"/>
    </location>
</feature>
<feature type="region of interest" description="Disordered" evidence="5">
    <location>
        <begin position="250"/>
        <end position="275"/>
    </location>
</feature>
<organism evidence="8 9">
    <name type="scientific">Paenibacillus aquistagni</name>
    <dbReference type="NCBI Taxonomy" id="1852522"/>
    <lineage>
        <taxon>Bacteria</taxon>
        <taxon>Bacillati</taxon>
        <taxon>Bacillota</taxon>
        <taxon>Bacilli</taxon>
        <taxon>Bacillales</taxon>
        <taxon>Paenibacillaceae</taxon>
        <taxon>Paenibacillus</taxon>
    </lineage>
</organism>
<evidence type="ECO:0000256" key="1">
    <source>
        <dbReference type="ARBA" id="ARBA00004196"/>
    </source>
</evidence>
<dbReference type="RefSeq" id="WP_085492702.1">
    <property type="nucleotide sequence ID" value="NZ_FXAZ01000001.1"/>
</dbReference>
<gene>
    <name evidence="8" type="ORF">SAMN06295960_0431</name>
</gene>
<feature type="compositionally biased region" description="Low complexity" evidence="5">
    <location>
        <begin position="263"/>
        <end position="275"/>
    </location>
</feature>
<dbReference type="PANTHER" id="PTHR32347">
    <property type="entry name" value="EFFLUX SYSTEM COMPONENT YKNX-RELATED"/>
    <property type="match status" value="1"/>
</dbReference>
<dbReference type="InterPro" id="IPR006143">
    <property type="entry name" value="RND_pump_MFP"/>
</dbReference>
<dbReference type="Gene3D" id="2.40.30.170">
    <property type="match status" value="1"/>
</dbReference>
<evidence type="ECO:0000256" key="4">
    <source>
        <dbReference type="SAM" id="Coils"/>
    </source>
</evidence>
<dbReference type="GO" id="GO:0016020">
    <property type="term" value="C:membrane"/>
    <property type="evidence" value="ECO:0007669"/>
    <property type="project" value="InterPro"/>
</dbReference>
<dbReference type="Gene3D" id="2.40.50.100">
    <property type="match status" value="1"/>
</dbReference>
<accession>A0A1X7IHD7</accession>
<feature type="domain" description="Multidrug resistance protein MdtA-like C-terminal permuted SH3" evidence="6">
    <location>
        <begin position="311"/>
        <end position="365"/>
    </location>
</feature>
<dbReference type="Pfam" id="PF25973">
    <property type="entry name" value="BSH_CzcB"/>
    <property type="match status" value="1"/>
</dbReference>
<reference evidence="8 9" key="1">
    <citation type="submission" date="2017-04" db="EMBL/GenBank/DDBJ databases">
        <authorList>
            <person name="Afonso C.L."/>
            <person name="Miller P.J."/>
            <person name="Scott M.A."/>
            <person name="Spackman E."/>
            <person name="Goraichik I."/>
            <person name="Dimitrov K.M."/>
            <person name="Suarez D.L."/>
            <person name="Swayne D.E."/>
        </authorList>
    </citation>
    <scope>NUCLEOTIDE SEQUENCE [LARGE SCALE GENOMIC DNA]</scope>
    <source>
        <strain evidence="8 9">11</strain>
    </source>
</reference>
<evidence type="ECO:0000313" key="9">
    <source>
        <dbReference type="Proteomes" id="UP000193834"/>
    </source>
</evidence>
<dbReference type="STRING" id="1852522.SAMN06295960_0431"/>
<evidence type="ECO:0000313" key="8">
    <source>
        <dbReference type="EMBL" id="SMG13838.1"/>
    </source>
</evidence>
<protein>
    <submittedName>
        <fullName evidence="8">Membrane fusion protein, macrolide-specific efflux system</fullName>
    </submittedName>
</protein>
<name>A0A1X7IHD7_9BACL</name>
<dbReference type="Pfam" id="PF25967">
    <property type="entry name" value="RND-MFP_C"/>
    <property type="match status" value="1"/>
</dbReference>
<dbReference type="InterPro" id="IPR058627">
    <property type="entry name" value="MdtA-like_C"/>
</dbReference>
<dbReference type="EMBL" id="FXAZ01000001">
    <property type="protein sequence ID" value="SMG13838.1"/>
    <property type="molecule type" value="Genomic_DNA"/>
</dbReference>
<feature type="coiled-coil region" evidence="4">
    <location>
        <begin position="122"/>
        <end position="185"/>
    </location>
</feature>
<dbReference type="InterPro" id="IPR058647">
    <property type="entry name" value="BSH_CzcB-like"/>
</dbReference>
<dbReference type="Gene3D" id="2.40.420.20">
    <property type="match status" value="1"/>
</dbReference>
<dbReference type="Proteomes" id="UP000193834">
    <property type="component" value="Unassembled WGS sequence"/>
</dbReference>
<comment type="similarity">
    <text evidence="2">Belongs to the membrane fusion protein (MFP) (TC 8.A.1) family.</text>
</comment>
<dbReference type="OrthoDB" id="9765657at2"/>
<evidence type="ECO:0000256" key="3">
    <source>
        <dbReference type="ARBA" id="ARBA00023054"/>
    </source>
</evidence>
<sequence>MFMKWLTADSSPKSAQRRRSNWRKGTLLVISITMLLTTACSILPKEEEEEVLPPITPPTISKKPEYEVTKATLETKVSANGKLMSQQEENLYFTLDGKRIKDVLVKNGDSVKAGQTLAMLDVEDMQKDLRSKRLQLRKEEMQMKETLRNKDEMDPIQFEEAQILFEERRQEIADLENDIAKAELKAPYAGTLVSLNMKKGDATKSYETVAIVADTSRLAIAVQLSKEDLKRIALDMETVVSINNVDKKLKGKVKSLPNPSTDNNNNNGQQGQGNQQDRIDQYVLIQVDQLPEGLKRGTPLNAQIIIQRKKDAVVIPTAALRTLGLRTYVQVVDENGKREVDVEVGQQTPTQVEILHGLEVGQKVVGR</sequence>
<evidence type="ECO:0000259" key="7">
    <source>
        <dbReference type="Pfam" id="PF25973"/>
    </source>
</evidence>
<comment type="subcellular location">
    <subcellularLocation>
        <location evidence="1">Cell envelope</location>
    </subcellularLocation>
</comment>
<dbReference type="AlphaFoldDB" id="A0A1X7IHD7"/>
<keyword evidence="9" id="KW-1185">Reference proteome</keyword>
<proteinExistence type="inferred from homology"/>
<dbReference type="SUPFAM" id="SSF111369">
    <property type="entry name" value="HlyD-like secretion proteins"/>
    <property type="match status" value="1"/>
</dbReference>
<dbReference type="InterPro" id="IPR050465">
    <property type="entry name" value="UPF0194_transport"/>
</dbReference>
<keyword evidence="3 4" id="KW-0175">Coiled coil</keyword>
<dbReference type="GO" id="GO:0022857">
    <property type="term" value="F:transmembrane transporter activity"/>
    <property type="evidence" value="ECO:0007669"/>
    <property type="project" value="InterPro"/>
</dbReference>
<dbReference type="GO" id="GO:0030313">
    <property type="term" value="C:cell envelope"/>
    <property type="evidence" value="ECO:0007669"/>
    <property type="project" value="UniProtKB-SubCell"/>
</dbReference>